<dbReference type="PANTHER" id="PTHR43364:SF6">
    <property type="entry name" value="OXIDOREDUCTASE-RELATED"/>
    <property type="match status" value="1"/>
</dbReference>
<feature type="domain" description="NADP-dependent oxidoreductase" evidence="1">
    <location>
        <begin position="9"/>
        <end position="314"/>
    </location>
</feature>
<gene>
    <name evidence="2" type="ORF">WG925_12375</name>
</gene>
<dbReference type="EMBL" id="JBBPIX010000005">
    <property type="protein sequence ID" value="MEK6464535.1"/>
    <property type="molecule type" value="Genomic_DNA"/>
</dbReference>
<evidence type="ECO:0000259" key="1">
    <source>
        <dbReference type="Pfam" id="PF00248"/>
    </source>
</evidence>
<dbReference type="Proteomes" id="UP001367513">
    <property type="component" value="Unassembled WGS sequence"/>
</dbReference>
<accession>A0ABU9AEU5</accession>
<dbReference type="Pfam" id="PF00248">
    <property type="entry name" value="Aldo_ket_red"/>
    <property type="match status" value="1"/>
</dbReference>
<keyword evidence="3" id="KW-1185">Reference proteome</keyword>
<organism evidence="2 3">
    <name type="scientific">Pseudonocardia alni subsp. carboxydivorans</name>
    <dbReference type="NCBI Taxonomy" id="415010"/>
    <lineage>
        <taxon>Bacteria</taxon>
        <taxon>Bacillati</taxon>
        <taxon>Actinomycetota</taxon>
        <taxon>Actinomycetes</taxon>
        <taxon>Pseudonocardiales</taxon>
        <taxon>Pseudonocardiaceae</taxon>
        <taxon>Pseudonocardia</taxon>
    </lineage>
</organism>
<dbReference type="InterPro" id="IPR023210">
    <property type="entry name" value="NADP_OxRdtase_dom"/>
</dbReference>
<comment type="caution">
    <text evidence="2">The sequence shown here is derived from an EMBL/GenBank/DDBJ whole genome shotgun (WGS) entry which is preliminary data.</text>
</comment>
<protein>
    <submittedName>
        <fullName evidence="2">Aldo/keto reductase</fullName>
    </submittedName>
</protein>
<evidence type="ECO:0000313" key="3">
    <source>
        <dbReference type="Proteomes" id="UP001367513"/>
    </source>
</evidence>
<dbReference type="InterPro" id="IPR036812">
    <property type="entry name" value="NAD(P)_OxRdtase_dom_sf"/>
</dbReference>
<name>A0ABU9AEU5_PSEA5</name>
<dbReference type="PANTHER" id="PTHR43364">
    <property type="entry name" value="NADH-SPECIFIC METHYLGLYOXAL REDUCTASE-RELATED"/>
    <property type="match status" value="1"/>
</dbReference>
<dbReference type="InterPro" id="IPR050523">
    <property type="entry name" value="AKR_Detox_Biosynth"/>
</dbReference>
<evidence type="ECO:0000313" key="2">
    <source>
        <dbReference type="EMBL" id="MEK6464535.1"/>
    </source>
</evidence>
<reference evidence="2 3" key="1">
    <citation type="submission" date="2024-03" db="EMBL/GenBank/DDBJ databases">
        <title>Draft genome sequence of Pseudonocardia carboxydivorans JCM 14827.</title>
        <authorList>
            <person name="Duangmal K."/>
        </authorList>
    </citation>
    <scope>NUCLEOTIDE SEQUENCE [LARGE SCALE GENOMIC DNA]</scope>
    <source>
        <strain evidence="2 3">JCM 14827</strain>
    </source>
</reference>
<sequence>MTSATPPQIVLGTMNLGTRVDEATSFALLDRFVERGGVWLDTADVYAFWNDPAGEIGASERVLGAWLAARPGVRGQVRISTKTGVRGGLGATAVRDAAAGSLARLGVEAVDLFWAHTEDRATDLDETVAALGALVADGLAGRLGASNHAAWRVERARASAAAQGVAGFDAVQYRHSYVVPRPGAALPDSGHMLLTADAADLATAEDLTLWAYTPLVNGALTRTDRALPDAYDHPGTTARLAALDAVAADTGATRNQVVLAWITTGGHGRTGLAGEQAVGPAWPLVGVSRAAQLDEALDARDLHLTEEHRARLDGAA</sequence>
<dbReference type="SUPFAM" id="SSF51430">
    <property type="entry name" value="NAD(P)-linked oxidoreductase"/>
    <property type="match status" value="1"/>
</dbReference>
<proteinExistence type="predicted"/>
<dbReference type="RefSeq" id="WP_346104049.1">
    <property type="nucleotide sequence ID" value="NZ_BAAAOD010000029.1"/>
</dbReference>
<dbReference type="Gene3D" id="3.20.20.100">
    <property type="entry name" value="NADP-dependent oxidoreductase domain"/>
    <property type="match status" value="1"/>
</dbReference>